<dbReference type="InterPro" id="IPR052377">
    <property type="entry name" value="Mitochondrial_ECH-domain"/>
</dbReference>
<reference evidence="4 5" key="1">
    <citation type="journal article" date="2018" name="Mol. Genet. Genomics">
        <title>The red deer Cervus elaphus genome CerEla1.0: sequencing, annotating, genes, and chromosomes.</title>
        <authorList>
            <person name="Bana N.A."/>
            <person name="Nyiri A."/>
            <person name="Nagy J."/>
            <person name="Frank K."/>
            <person name="Nagy T."/>
            <person name="Steger V."/>
            <person name="Schiller M."/>
            <person name="Lakatos P."/>
            <person name="Sugar L."/>
            <person name="Horn P."/>
            <person name="Barta E."/>
            <person name="Orosz L."/>
        </authorList>
    </citation>
    <scope>NUCLEOTIDE SEQUENCE [LARGE SCALE GENOMIC DNA]</scope>
    <source>
        <strain evidence="4">Hungarian</strain>
    </source>
</reference>
<organism evidence="4 5">
    <name type="scientific">Cervus elaphus hippelaphus</name>
    <name type="common">European red deer</name>
    <dbReference type="NCBI Taxonomy" id="46360"/>
    <lineage>
        <taxon>Eukaryota</taxon>
        <taxon>Metazoa</taxon>
        <taxon>Chordata</taxon>
        <taxon>Craniata</taxon>
        <taxon>Vertebrata</taxon>
        <taxon>Euteleostomi</taxon>
        <taxon>Mammalia</taxon>
        <taxon>Eutheria</taxon>
        <taxon>Laurasiatheria</taxon>
        <taxon>Artiodactyla</taxon>
        <taxon>Ruminantia</taxon>
        <taxon>Pecora</taxon>
        <taxon>Cervidae</taxon>
        <taxon>Cervinae</taxon>
        <taxon>Cervus</taxon>
    </lineage>
</organism>
<comment type="caution">
    <text evidence="4">The sequence shown here is derived from an EMBL/GenBank/DDBJ whole genome shotgun (WGS) entry which is preliminary data.</text>
</comment>
<dbReference type="EMBL" id="MKHE01000023">
    <property type="protein sequence ID" value="OWK03174.1"/>
    <property type="molecule type" value="Genomic_DNA"/>
</dbReference>
<evidence type="ECO:0000256" key="2">
    <source>
        <dbReference type="ARBA" id="ARBA00022832"/>
    </source>
</evidence>
<keyword evidence="3" id="KW-0443">Lipid metabolism</keyword>
<dbReference type="AlphaFoldDB" id="A0A212CBF3"/>
<comment type="similarity">
    <text evidence="1">Belongs to the enoyl-CoA hydratase/isomerase family.</text>
</comment>
<sequence>MDSQNMREYEKPNDDYDDYRNHLKMAAKPKTIILSDQKRRNARNALSWAMLKSLQSDILPEAESQDLKVIIISGIDDMSILSILQNPEELAQDLRTAYHPTSQTMVNNLGLTDGQEGVKAFLQKRKPVWSH</sequence>
<keyword evidence="5" id="KW-1185">Reference proteome</keyword>
<keyword evidence="2" id="KW-0276">Fatty acid metabolism</keyword>
<evidence type="ECO:0000256" key="1">
    <source>
        <dbReference type="ARBA" id="ARBA00005254"/>
    </source>
</evidence>
<dbReference type="Proteomes" id="UP000242450">
    <property type="component" value="Chromosome 23"/>
</dbReference>
<dbReference type="InterPro" id="IPR029045">
    <property type="entry name" value="ClpP/crotonase-like_dom_sf"/>
</dbReference>
<dbReference type="Gene3D" id="1.10.12.10">
    <property type="entry name" value="Lyase 2-enoyl-coa Hydratase, Chain A, domain 2"/>
    <property type="match status" value="1"/>
</dbReference>
<evidence type="ECO:0000313" key="5">
    <source>
        <dbReference type="Proteomes" id="UP000242450"/>
    </source>
</evidence>
<dbReference type="PANTHER" id="PTHR43602:SF1">
    <property type="entry name" value="ENOYL-COA HYDRATASE DOMAIN-CONTAINING PROTEIN 3, MITOCHONDRIAL"/>
    <property type="match status" value="1"/>
</dbReference>
<dbReference type="OrthoDB" id="2139957at2759"/>
<dbReference type="GO" id="GO:0006631">
    <property type="term" value="P:fatty acid metabolic process"/>
    <property type="evidence" value="ECO:0007669"/>
    <property type="project" value="UniProtKB-KW"/>
</dbReference>
<name>A0A212CBF3_CEREH</name>
<dbReference type="GO" id="GO:0005739">
    <property type="term" value="C:mitochondrion"/>
    <property type="evidence" value="ECO:0007669"/>
    <property type="project" value="TreeGrafter"/>
</dbReference>
<gene>
    <name evidence="4" type="ORF">Celaphus_00007441</name>
</gene>
<dbReference type="GO" id="GO:0016836">
    <property type="term" value="F:hydro-lyase activity"/>
    <property type="evidence" value="ECO:0007669"/>
    <property type="project" value="TreeGrafter"/>
</dbReference>
<evidence type="ECO:0000256" key="3">
    <source>
        <dbReference type="ARBA" id="ARBA00023098"/>
    </source>
</evidence>
<protein>
    <submittedName>
        <fullName evidence="4">ECHDC3</fullName>
    </submittedName>
</protein>
<dbReference type="SUPFAM" id="SSF52096">
    <property type="entry name" value="ClpP/crotonase"/>
    <property type="match status" value="1"/>
</dbReference>
<dbReference type="InterPro" id="IPR014748">
    <property type="entry name" value="Enoyl-CoA_hydra_C"/>
</dbReference>
<dbReference type="PANTHER" id="PTHR43602">
    <property type="match status" value="1"/>
</dbReference>
<accession>A0A212CBF3</accession>
<evidence type="ECO:0000313" key="4">
    <source>
        <dbReference type="EMBL" id="OWK03174.1"/>
    </source>
</evidence>
<proteinExistence type="inferred from homology"/>